<dbReference type="RefSeq" id="WP_100254397.1">
    <property type="nucleotide sequence ID" value="NZ_CP024870.1"/>
</dbReference>
<keyword evidence="11" id="KW-0449">Lipoprotein</keyword>
<evidence type="ECO:0000256" key="10">
    <source>
        <dbReference type="RuleBase" id="RU004181"/>
    </source>
</evidence>
<dbReference type="GO" id="GO:0006508">
    <property type="term" value="P:proteolysis"/>
    <property type="evidence" value="ECO:0007669"/>
    <property type="project" value="UniProtKB-KW"/>
</dbReference>
<evidence type="ECO:0000256" key="2">
    <source>
        <dbReference type="ARBA" id="ARBA00022475"/>
    </source>
</evidence>
<evidence type="ECO:0000256" key="7">
    <source>
        <dbReference type="ARBA" id="ARBA00022989"/>
    </source>
</evidence>
<dbReference type="InterPro" id="IPR001872">
    <property type="entry name" value="Peptidase_A8"/>
</dbReference>
<evidence type="ECO:0000256" key="5">
    <source>
        <dbReference type="ARBA" id="ARBA00022750"/>
    </source>
</evidence>
<accession>A0A2K8KGN4</accession>
<keyword evidence="6 9" id="KW-0378">Hydrolase</keyword>
<dbReference type="PANTHER" id="PTHR33695:SF1">
    <property type="entry name" value="LIPOPROTEIN SIGNAL PEPTIDASE"/>
    <property type="match status" value="1"/>
</dbReference>
<dbReference type="UniPathway" id="UPA00665"/>
<feature type="transmembrane region" description="Helical" evidence="9">
    <location>
        <begin position="152"/>
        <end position="180"/>
    </location>
</feature>
<gene>
    <name evidence="11" type="primary">lsp</name>
    <name evidence="9" type="synonym">lspA</name>
    <name evidence="11" type="ORF">SCLAR_v1c05190</name>
</gene>
<dbReference type="PRINTS" id="PR00781">
    <property type="entry name" value="LIPOSIGPTASE"/>
</dbReference>
<keyword evidence="8 9" id="KW-0472">Membrane</keyword>
<feature type="transmembrane region" description="Helical" evidence="9">
    <location>
        <begin position="101"/>
        <end position="119"/>
    </location>
</feature>
<keyword evidence="5 9" id="KW-0064">Aspartyl protease</keyword>
<comment type="pathway">
    <text evidence="9">Protein modification; lipoprotein biosynthesis (signal peptide cleavage).</text>
</comment>
<keyword evidence="2 9" id="KW-1003">Cell membrane</keyword>
<proteinExistence type="inferred from homology"/>
<dbReference type="AlphaFoldDB" id="A0A2K8KGN4"/>
<keyword evidence="12" id="KW-1185">Reference proteome</keyword>
<dbReference type="GO" id="GO:0004190">
    <property type="term" value="F:aspartic-type endopeptidase activity"/>
    <property type="evidence" value="ECO:0007669"/>
    <property type="project" value="UniProtKB-UniRule"/>
</dbReference>
<comment type="subcellular location">
    <subcellularLocation>
        <location evidence="9">Cell membrane</location>
        <topology evidence="9">Multi-pass membrane protein</topology>
    </subcellularLocation>
</comment>
<feature type="active site" evidence="9">
    <location>
        <position position="135"/>
    </location>
</feature>
<comment type="function">
    <text evidence="9">This protein specifically catalyzes the removal of signal peptides from prolipoproteins.</text>
</comment>
<organism evidence="11 12">
    <name type="scientific">Spiroplasma clarkii</name>
    <dbReference type="NCBI Taxonomy" id="2139"/>
    <lineage>
        <taxon>Bacteria</taxon>
        <taxon>Bacillati</taxon>
        <taxon>Mycoplasmatota</taxon>
        <taxon>Mollicutes</taxon>
        <taxon>Entomoplasmatales</taxon>
        <taxon>Spiroplasmataceae</taxon>
        <taxon>Spiroplasma</taxon>
    </lineage>
</organism>
<sequence length="294" mass="34289">MDKIKIYLKEHNYRWRYKLIWCLPIFLVLVAFDWITKAVAVAKWNQNFDSDVIKGFLHFNFLVNFGSAYGANANNLALTIFMATSVTIVVGVILTFVRNRLWIHSANIFFAGAMGNLLARGWAPEFEGRKGGVVDFLSFNQDLFPSWVPTGVYAYSFNIADLCVNIAVVLLIVCFIYWIVVEVKQAPYKKHELIFDNWEITQTNRLALDQKLVTDLKQKSFKTQYFLYKEWNWMCKINELQFKKFLVEYQLQNLPGEHKNLSSLQVKKNQQIEKITKKIARLEGFVKSNSEKLI</sequence>
<dbReference type="GO" id="GO:0005886">
    <property type="term" value="C:plasma membrane"/>
    <property type="evidence" value="ECO:0007669"/>
    <property type="project" value="UniProtKB-SubCell"/>
</dbReference>
<evidence type="ECO:0000256" key="8">
    <source>
        <dbReference type="ARBA" id="ARBA00023136"/>
    </source>
</evidence>
<dbReference type="PANTHER" id="PTHR33695">
    <property type="entry name" value="LIPOPROTEIN SIGNAL PEPTIDASE"/>
    <property type="match status" value="1"/>
</dbReference>
<evidence type="ECO:0000313" key="11">
    <source>
        <dbReference type="EMBL" id="ATX70838.1"/>
    </source>
</evidence>
<keyword evidence="3 9" id="KW-0645">Protease</keyword>
<dbReference type="Pfam" id="PF01252">
    <property type="entry name" value="Peptidase_A8"/>
    <property type="match status" value="1"/>
</dbReference>
<comment type="catalytic activity">
    <reaction evidence="9">
        <text>Release of signal peptides from bacterial membrane prolipoproteins. Hydrolyzes -Xaa-Yaa-Zaa-|-(S,diacylglyceryl)Cys-, in which Xaa is hydrophobic (preferably Leu), and Yaa (Ala or Ser) and Zaa (Gly or Ala) have small, neutral side chains.</text>
        <dbReference type="EC" id="3.4.23.36"/>
    </reaction>
</comment>
<protein>
    <recommendedName>
        <fullName evidence="9">Lipoprotein signal peptidase</fullName>
        <ecNumber evidence="9">3.4.23.36</ecNumber>
    </recommendedName>
    <alternativeName>
        <fullName evidence="9">Prolipoprotein signal peptidase</fullName>
    </alternativeName>
    <alternativeName>
        <fullName evidence="9">Signal peptidase II</fullName>
        <shortName evidence="9">SPase II</shortName>
    </alternativeName>
</protein>
<keyword evidence="7 9" id="KW-1133">Transmembrane helix</keyword>
<evidence type="ECO:0000256" key="3">
    <source>
        <dbReference type="ARBA" id="ARBA00022670"/>
    </source>
</evidence>
<evidence type="ECO:0000313" key="12">
    <source>
        <dbReference type="Proteomes" id="UP000231179"/>
    </source>
</evidence>
<feature type="transmembrane region" description="Helical" evidence="9">
    <location>
        <begin position="20"/>
        <end position="42"/>
    </location>
</feature>
<reference evidence="11 12" key="1">
    <citation type="submission" date="2017-11" db="EMBL/GenBank/DDBJ databases">
        <title>Complete genome sequence of Spiroplasma clarkii CN-5 (DSM 19994).</title>
        <authorList>
            <person name="Tsai Y.-M."/>
            <person name="Chang A."/>
            <person name="Lo W.-S."/>
            <person name="Kuo C.-H."/>
        </authorList>
    </citation>
    <scope>NUCLEOTIDE SEQUENCE [LARGE SCALE GENOMIC DNA]</scope>
    <source>
        <strain evidence="11 12">CN-5</strain>
    </source>
</reference>
<dbReference type="EC" id="3.4.23.36" evidence="9"/>
<evidence type="ECO:0000256" key="1">
    <source>
        <dbReference type="ARBA" id="ARBA00006139"/>
    </source>
</evidence>
<evidence type="ECO:0000256" key="4">
    <source>
        <dbReference type="ARBA" id="ARBA00022692"/>
    </source>
</evidence>
<evidence type="ECO:0000256" key="6">
    <source>
        <dbReference type="ARBA" id="ARBA00022801"/>
    </source>
</evidence>
<dbReference type="HAMAP" id="MF_00161">
    <property type="entry name" value="LspA"/>
    <property type="match status" value="1"/>
</dbReference>
<feature type="transmembrane region" description="Helical" evidence="9">
    <location>
        <begin position="76"/>
        <end position="94"/>
    </location>
</feature>
<name>A0A2K8KGN4_9MOLU</name>
<feature type="active site" evidence="9">
    <location>
        <position position="161"/>
    </location>
</feature>
<keyword evidence="4 9" id="KW-0812">Transmembrane</keyword>
<comment type="similarity">
    <text evidence="1 9 10">Belongs to the peptidase A8 family.</text>
</comment>
<evidence type="ECO:0000256" key="9">
    <source>
        <dbReference type="HAMAP-Rule" id="MF_00161"/>
    </source>
</evidence>
<dbReference type="EMBL" id="CP024870">
    <property type="protein sequence ID" value="ATX70838.1"/>
    <property type="molecule type" value="Genomic_DNA"/>
</dbReference>
<dbReference type="Proteomes" id="UP000231179">
    <property type="component" value="Chromosome"/>
</dbReference>